<organism evidence="5 6">
    <name type="scientific">Sphaerospermopsis kisseleviana CS-549</name>
    <dbReference type="NCBI Taxonomy" id="3021783"/>
    <lineage>
        <taxon>Bacteria</taxon>
        <taxon>Bacillati</taxon>
        <taxon>Cyanobacteriota</taxon>
        <taxon>Cyanophyceae</taxon>
        <taxon>Nostocales</taxon>
        <taxon>Aphanizomenonaceae</taxon>
        <taxon>Sphaerospermopsis</taxon>
        <taxon>Sphaerospermopsis kisseleviana</taxon>
    </lineage>
</organism>
<feature type="region of interest" description="Disordered" evidence="2">
    <location>
        <begin position="646"/>
        <end position="673"/>
    </location>
</feature>
<evidence type="ECO:0000259" key="3">
    <source>
        <dbReference type="Pfam" id="PF13699"/>
    </source>
</evidence>
<feature type="compositionally biased region" description="Polar residues" evidence="2">
    <location>
        <begin position="1"/>
        <end position="22"/>
    </location>
</feature>
<sequence length="1810" mass="198407">MREQVSQGKKATTSVSIPTLKQPTRGFGLESSNIAPQATPEVETVETVNEPLTHDISKISLLPQAKLSISQPGDFYEQQADSIAQQVMRRMAQPVNRHSIQRQEISEEKEDTEKEDTNLQMKPLVNFVTPLVQRQQMPEEEELQMKSVYNYHLSWLQRQQMPEEEEAQEEEPVQMKSMVQRLPGTGGIAATSDLETSIKQSRGGGQPLADDIKQPMEQAFGADFGSVRVHTDGNSDKLNKSIQARAFTTGQDIFFRQGEYSPGSSTGKELLAHELTHVIQQNGNSVQRKSVNLELKSNKLYRKSTDNGQTLPLGESPQPSTQLEGDNQNQTDEVENSESSEQQNQATTENQQTASTPPAAGENGIAEPPPKNEDDKKVESAKNTALNQEKQPDLKDNNANSLKTSSQAQDQPQGRLPEEITGQDNVQLPSKNVNNITTKATGSVTGNGEKAPASPEADPEFQAVVNTTKQVAVKQKEHPAANTEAQEAQDAAQPPGNEVESKAQANQVGEMGQAETSGFDAGALKVKLMERIADMAPKNLKEADEFKNGNKLDSVKGDLSGKVKEEKKESQGDLEEKTKEKPDTSGIETKQVTPLTANNPGTPPANIGADKAAPKSKGQGEIEAPLQQESQNLDQQMANANITEEQLAKSNQPEFQAALSSKKEAQTDAVQRPAKYRQEEQGIIANAKATAEATAQQHLQGMHGIRNQNLGQVGEQQVGTKGKDEQARAKVAGDINKIYEGTKTKVEKILNDLDGKVIQEFDAGAVKAKKAFEDYVGKRMDDYKKERYSGFWGPGKWLVDQFLGLPSEVNVFYTEGRELYIKEMDGAINKVVTIISQGLTQAKAEISKGKQEIQNYIKKLPQDLQSVGQEAAAAIESKFAELEQSVENKQNELIDTLAQKYQENLQAVDARIDEMKAANKGLIQKALDAVVGVVKTIIELTKMLIEVLARAASVVGEIIKDPIGFLSNLVSAVKQGFLNFMKNIGTHLQNGLISWLTGTMAEAGIELPEKFDLKGIFNLVMQLLGFTYEAIRAQAVKRLGEEKVGRMEQTVEVFKILATEGVGGVWEFVQEKIGDLNSLVIEPIKNFVIEKVITAGIEWVLSLLTPASAFIKACQGIYNIVKFFIDNAQRIADLIHAILDSIVAIASGSIDQAIKGVENALAKSLPVVISFLASLLGLGGISQKIQGIIQKLRKPMEKAVDWVIDKGKKAFGKVSNKFNNSKVGKKFNAAKDAAVEKYKAGKQWVEDKKAAGEKWFDDKKQALLDATEKRKAQFANTKFGKALNSANDGLGKKLDALDKKRQAFNNKIEAAREWPSKQLEKVQDKAAELRGKAGDKIKNSKFGKSVSENWQKGKDWGSNQKAALDKKLGFGKGKNKTVQEDAKDNSPDQKKASPDERKTAAKEKFISLMKAKKTMSREDMNSVFIKLKTEFQLSDIKLEGNLTDPKIGFYASPATFLPLNSIPISGQKSGAKAANRASVKAGDYIKAIRYDGPFPTPGKEVVDEFNKRFEGQATTYNNGQTFTGSPPKKKAKGVAPINLYEVQALPTNSLPFQTATNSNSYYRAGTVEAQSSVTRGPRRSNKTGIETKFGHFGIDEEIIKTGNSNTDYNGGHLVGDQVMDSHNAFNLYEDWNLAPQQRSFNSPVYTGTIENAVTRAINAGATIKYTVTVQYPSNIYQIQPSVLIKNLLPSGDPYRQEVEGAIKNNSNLDSSFTLHRRTPGFWQAKAEVIKGSETISSGDIKQRDNVAFENNPLNVQPGVNYQPTNLEQVRYSLEVDTGAGLKPLTVPTNGDPIQYSGATQVEETARQETF</sequence>
<evidence type="ECO:0000259" key="4">
    <source>
        <dbReference type="Pfam" id="PF13930"/>
    </source>
</evidence>
<evidence type="ECO:0000313" key="5">
    <source>
        <dbReference type="EMBL" id="MDB9442003.1"/>
    </source>
</evidence>
<feature type="compositionally biased region" description="Basic and acidic residues" evidence="2">
    <location>
        <begin position="538"/>
        <end position="583"/>
    </location>
</feature>
<feature type="coiled-coil region" evidence="1">
    <location>
        <begin position="839"/>
        <end position="925"/>
    </location>
</feature>
<protein>
    <submittedName>
        <fullName evidence="5">DUF4157 domain-containing protein</fullName>
    </submittedName>
</protein>
<feature type="region of interest" description="Disordered" evidence="2">
    <location>
        <begin position="1"/>
        <end position="42"/>
    </location>
</feature>
<feature type="region of interest" description="Disordered" evidence="2">
    <location>
        <begin position="94"/>
        <end position="116"/>
    </location>
</feature>
<feature type="region of interest" description="Disordered" evidence="2">
    <location>
        <begin position="538"/>
        <end position="622"/>
    </location>
</feature>
<evidence type="ECO:0000256" key="1">
    <source>
        <dbReference type="SAM" id="Coils"/>
    </source>
</evidence>
<keyword evidence="1" id="KW-0175">Coiled coil</keyword>
<dbReference type="InterPro" id="IPR025295">
    <property type="entry name" value="eCIS_core_dom"/>
</dbReference>
<reference evidence="5 6" key="1">
    <citation type="submission" date="2023-01" db="EMBL/GenBank/DDBJ databases">
        <title>Genomes from the Australian National Cyanobacteria Reference Collection.</title>
        <authorList>
            <person name="Willis A."/>
            <person name="Lee E.M.F."/>
        </authorList>
    </citation>
    <scope>NUCLEOTIDE SEQUENCE [LARGE SCALE GENOMIC DNA]</scope>
    <source>
        <strain evidence="5 6">CS-549</strain>
    </source>
</reference>
<comment type="caution">
    <text evidence="5">The sequence shown here is derived from an EMBL/GenBank/DDBJ whole genome shotgun (WGS) entry which is preliminary data.</text>
</comment>
<feature type="compositionally biased region" description="Polar residues" evidence="2">
    <location>
        <begin position="317"/>
        <end position="331"/>
    </location>
</feature>
<feature type="compositionally biased region" description="Low complexity" evidence="2">
    <location>
        <begin position="339"/>
        <end position="356"/>
    </location>
</feature>
<dbReference type="Pfam" id="PF13930">
    <property type="entry name" value="Endonuclea_NS_2"/>
    <property type="match status" value="1"/>
</dbReference>
<feature type="compositionally biased region" description="Basic and acidic residues" evidence="2">
    <location>
        <begin position="1322"/>
        <end position="1338"/>
    </location>
</feature>
<dbReference type="Proteomes" id="UP001211711">
    <property type="component" value="Unassembled WGS sequence"/>
</dbReference>
<proteinExistence type="predicted"/>
<accession>A0ABT4ZRH2</accession>
<dbReference type="RefSeq" id="WP_096564846.1">
    <property type="nucleotide sequence ID" value="NZ_JAQMTI010000139.1"/>
</dbReference>
<feature type="compositionally biased region" description="Polar residues" evidence="2">
    <location>
        <begin position="397"/>
        <end position="412"/>
    </location>
</feature>
<evidence type="ECO:0000313" key="6">
    <source>
        <dbReference type="Proteomes" id="UP001211711"/>
    </source>
</evidence>
<feature type="compositionally biased region" description="Basic and acidic residues" evidence="2">
    <location>
        <begin position="370"/>
        <end position="380"/>
    </location>
</feature>
<evidence type="ECO:0000256" key="2">
    <source>
        <dbReference type="SAM" id="MobiDB-lite"/>
    </source>
</evidence>
<feature type="compositionally biased region" description="Polar residues" evidence="2">
    <location>
        <begin position="586"/>
        <end position="600"/>
    </location>
</feature>
<feature type="compositionally biased region" description="Basic and acidic residues" evidence="2">
    <location>
        <begin position="1377"/>
        <end position="1400"/>
    </location>
</feature>
<dbReference type="EMBL" id="JAQMTI010000139">
    <property type="protein sequence ID" value="MDB9442003.1"/>
    <property type="molecule type" value="Genomic_DNA"/>
</dbReference>
<feature type="region of interest" description="Disordered" evidence="2">
    <location>
        <begin position="1322"/>
        <end position="1400"/>
    </location>
</feature>
<feature type="domain" description="Type VII secretion system protein EssD-like" evidence="4">
    <location>
        <begin position="1599"/>
        <end position="1674"/>
    </location>
</feature>
<keyword evidence="6" id="KW-1185">Reference proteome</keyword>
<dbReference type="InterPro" id="IPR044927">
    <property type="entry name" value="Endonuclea_NS_2"/>
</dbReference>
<feature type="compositionally biased region" description="Polar residues" evidence="2">
    <location>
        <begin position="422"/>
        <end position="446"/>
    </location>
</feature>
<feature type="domain" description="eCIS core" evidence="3">
    <location>
        <begin position="207"/>
        <end position="284"/>
    </location>
</feature>
<feature type="compositionally biased region" description="Low complexity" evidence="2">
    <location>
        <begin position="480"/>
        <end position="493"/>
    </location>
</feature>
<name>A0ABT4ZRH2_9CYAN</name>
<gene>
    <name evidence="5" type="ORF">PN497_11615</name>
</gene>
<feature type="region of interest" description="Disordered" evidence="2">
    <location>
        <begin position="301"/>
        <end position="519"/>
    </location>
</feature>
<dbReference type="Pfam" id="PF13699">
    <property type="entry name" value="eCIS_core"/>
    <property type="match status" value="1"/>
</dbReference>